<proteinExistence type="predicted"/>
<dbReference type="Proteomes" id="UP001489897">
    <property type="component" value="Unassembled WGS sequence"/>
</dbReference>
<reference evidence="1 2" key="1">
    <citation type="submission" date="2024-01" db="EMBL/GenBank/DDBJ databases">
        <title>The diversity of rhizobia nodulating Mimosa spp. in eleven states of Brazil covering several biomes is determined by host plant, location, and edaphic factors.</title>
        <authorList>
            <person name="Rouws L."/>
            <person name="Barauna A."/>
            <person name="Beukes C."/>
            <person name="De Faria S.M."/>
            <person name="Gross E."/>
            <person name="Dos Reis Junior F.B."/>
            <person name="Simon M."/>
            <person name="Maluk M."/>
            <person name="Odee D.W."/>
            <person name="Kenicer G."/>
            <person name="Young J.P.W."/>
            <person name="Reis V.M."/>
            <person name="Zilli J."/>
            <person name="James E.K."/>
        </authorList>
    </citation>
    <scope>NUCLEOTIDE SEQUENCE [LARGE SCALE GENOMIC DNA]</scope>
    <source>
        <strain evidence="1 2">JPY167</strain>
    </source>
</reference>
<dbReference type="RefSeq" id="WP_342948020.1">
    <property type="nucleotide sequence ID" value="NZ_JAYMRV010000006.1"/>
</dbReference>
<organism evidence="1 2">
    <name type="scientific">Paraburkholderia ferrariae</name>
    <dbReference type="NCBI Taxonomy" id="386056"/>
    <lineage>
        <taxon>Bacteria</taxon>
        <taxon>Pseudomonadati</taxon>
        <taxon>Pseudomonadota</taxon>
        <taxon>Betaproteobacteria</taxon>
        <taxon>Burkholderiales</taxon>
        <taxon>Burkholderiaceae</taxon>
        <taxon>Paraburkholderia</taxon>
    </lineage>
</organism>
<keyword evidence="2" id="KW-1185">Reference proteome</keyword>
<protein>
    <submittedName>
        <fullName evidence="1">Uncharacterized protein</fullName>
    </submittedName>
</protein>
<sequence>MDLNIAAAPLDDFCKAVLRRLKDNGFDRAGVSYVTKPEVVSQQDFAYLAKNSGLSDGGQGTRILGAIAVPELGPNAGSITFRLSVNLT</sequence>
<dbReference type="EMBL" id="JAYMRV010000006">
    <property type="protein sequence ID" value="MEM5423322.1"/>
    <property type="molecule type" value="Genomic_DNA"/>
</dbReference>
<evidence type="ECO:0000313" key="2">
    <source>
        <dbReference type="Proteomes" id="UP001489897"/>
    </source>
</evidence>
<gene>
    <name evidence="1" type="ORF">VSR73_19895</name>
</gene>
<accession>A0ABU9RTW0</accession>
<evidence type="ECO:0000313" key="1">
    <source>
        <dbReference type="EMBL" id="MEM5423322.1"/>
    </source>
</evidence>
<comment type="caution">
    <text evidence="1">The sequence shown here is derived from an EMBL/GenBank/DDBJ whole genome shotgun (WGS) entry which is preliminary data.</text>
</comment>
<name>A0ABU9RTW0_9BURK</name>